<dbReference type="EMBL" id="JABFUD020000016">
    <property type="protein sequence ID" value="KAI5068229.1"/>
    <property type="molecule type" value="Genomic_DNA"/>
</dbReference>
<proteinExistence type="predicted"/>
<feature type="region of interest" description="Disordered" evidence="1">
    <location>
        <begin position="1"/>
        <end position="31"/>
    </location>
</feature>
<evidence type="ECO:0000256" key="1">
    <source>
        <dbReference type="SAM" id="MobiDB-lite"/>
    </source>
</evidence>
<accession>A0A9D4ZAV2</accession>
<sequence>MANMMEKIDDKLHMGSHKEEEPHNVGAAQAPQYATPGYGAAWQSALCAHKASSSYEDANGAVDARQPQDVALVLQICGKLYVGVEVAEVFWAF</sequence>
<comment type="caution">
    <text evidence="2">The sequence shown here is derived from an EMBL/GenBank/DDBJ whole genome shotgun (WGS) entry which is preliminary data.</text>
</comment>
<dbReference type="Proteomes" id="UP000886520">
    <property type="component" value="Chromosome 16"/>
</dbReference>
<dbReference type="AlphaFoldDB" id="A0A9D4ZAV2"/>
<evidence type="ECO:0000313" key="2">
    <source>
        <dbReference type="EMBL" id="KAI5068229.1"/>
    </source>
</evidence>
<organism evidence="2 3">
    <name type="scientific">Adiantum capillus-veneris</name>
    <name type="common">Maidenhair fern</name>
    <dbReference type="NCBI Taxonomy" id="13818"/>
    <lineage>
        <taxon>Eukaryota</taxon>
        <taxon>Viridiplantae</taxon>
        <taxon>Streptophyta</taxon>
        <taxon>Embryophyta</taxon>
        <taxon>Tracheophyta</taxon>
        <taxon>Polypodiopsida</taxon>
        <taxon>Polypodiidae</taxon>
        <taxon>Polypodiales</taxon>
        <taxon>Pteridineae</taxon>
        <taxon>Pteridaceae</taxon>
        <taxon>Vittarioideae</taxon>
        <taxon>Adiantum</taxon>
    </lineage>
</organism>
<name>A0A9D4ZAV2_ADICA</name>
<protein>
    <submittedName>
        <fullName evidence="2">Uncharacterized protein</fullName>
    </submittedName>
</protein>
<dbReference type="OrthoDB" id="1723991at2759"/>
<reference evidence="2" key="1">
    <citation type="submission" date="2021-01" db="EMBL/GenBank/DDBJ databases">
        <title>Adiantum capillus-veneris genome.</title>
        <authorList>
            <person name="Fang Y."/>
            <person name="Liao Q."/>
        </authorList>
    </citation>
    <scope>NUCLEOTIDE SEQUENCE</scope>
    <source>
        <strain evidence="2">H3</strain>
        <tissue evidence="2">Leaf</tissue>
    </source>
</reference>
<feature type="compositionally biased region" description="Basic and acidic residues" evidence="1">
    <location>
        <begin position="1"/>
        <end position="23"/>
    </location>
</feature>
<keyword evidence="3" id="KW-1185">Reference proteome</keyword>
<gene>
    <name evidence="2" type="ORF">GOP47_0016574</name>
</gene>
<evidence type="ECO:0000313" key="3">
    <source>
        <dbReference type="Proteomes" id="UP000886520"/>
    </source>
</evidence>